<dbReference type="Pfam" id="PF01258">
    <property type="entry name" value="zf-dskA_traR"/>
    <property type="match status" value="1"/>
</dbReference>
<accession>A0A926IN88</accession>
<comment type="caution">
    <text evidence="7">The sequence shown here is derived from an EMBL/GenBank/DDBJ whole genome shotgun (WGS) entry which is preliminary data.</text>
</comment>
<dbReference type="PANTHER" id="PTHR33823">
    <property type="entry name" value="RNA POLYMERASE-BINDING TRANSCRIPTION FACTOR DKSA-RELATED"/>
    <property type="match status" value="1"/>
</dbReference>
<feature type="zinc finger region" description="dksA C4-type" evidence="4">
    <location>
        <begin position="91"/>
        <end position="115"/>
    </location>
</feature>
<evidence type="ECO:0000256" key="3">
    <source>
        <dbReference type="ARBA" id="ARBA00022833"/>
    </source>
</evidence>
<evidence type="ECO:0000256" key="1">
    <source>
        <dbReference type="ARBA" id="ARBA00022723"/>
    </source>
</evidence>
<dbReference type="PANTHER" id="PTHR33823:SF4">
    <property type="entry name" value="GENERAL STRESS PROTEIN 16O"/>
    <property type="match status" value="1"/>
</dbReference>
<protein>
    <submittedName>
        <fullName evidence="7">TraR/DksA C4-type zinc finger protein</fullName>
    </submittedName>
</protein>
<evidence type="ECO:0000256" key="4">
    <source>
        <dbReference type="PROSITE-ProRule" id="PRU00510"/>
    </source>
</evidence>
<dbReference type="InterPro" id="IPR000962">
    <property type="entry name" value="Znf_DskA_TraR"/>
</dbReference>
<feature type="compositionally biased region" description="Basic and acidic residues" evidence="5">
    <location>
        <begin position="189"/>
        <end position="203"/>
    </location>
</feature>
<dbReference type="GO" id="GO:0008270">
    <property type="term" value="F:zinc ion binding"/>
    <property type="evidence" value="ECO:0007669"/>
    <property type="project" value="UniProtKB-KW"/>
</dbReference>
<dbReference type="Gene3D" id="1.20.120.910">
    <property type="entry name" value="DksA, coiled-coil domain"/>
    <property type="match status" value="1"/>
</dbReference>
<keyword evidence="2" id="KW-0863">Zinc-finger</keyword>
<proteinExistence type="predicted"/>
<sequence>MDKDKLKYFKDKLIKEKKDIIKSLKTRDNEEYGSIDMYYTELSAYDNHPGDIGTEVFQMEQDKGFRNKLGDTLEKIESSLENIEKGSYGICSLCNNPINEERLELIPYLTTCIDCSEKNIMPIDYRQFDSIDSKRLVSFSIRPKTNTAYDREDGYQDAAVFNMVPGDPSYTTGDNMGVMDEEENDGTEEIEKISQEYYEDTLK</sequence>
<dbReference type="InterPro" id="IPR037187">
    <property type="entry name" value="DnaK_N"/>
</dbReference>
<organism evidence="7 8">
    <name type="scientific">Wansuia hejianensis</name>
    <dbReference type="NCBI Taxonomy" id="2763667"/>
    <lineage>
        <taxon>Bacteria</taxon>
        <taxon>Bacillati</taxon>
        <taxon>Bacillota</taxon>
        <taxon>Clostridia</taxon>
        <taxon>Lachnospirales</taxon>
        <taxon>Lachnospiraceae</taxon>
        <taxon>Wansuia</taxon>
    </lineage>
</organism>
<dbReference type="AlphaFoldDB" id="A0A926IN88"/>
<evidence type="ECO:0000256" key="5">
    <source>
        <dbReference type="SAM" id="MobiDB-lite"/>
    </source>
</evidence>
<keyword evidence="8" id="KW-1185">Reference proteome</keyword>
<dbReference type="RefSeq" id="WP_249323286.1">
    <property type="nucleotide sequence ID" value="NZ_JACRTK010000002.1"/>
</dbReference>
<evidence type="ECO:0000313" key="8">
    <source>
        <dbReference type="Proteomes" id="UP000601522"/>
    </source>
</evidence>
<name>A0A926IN88_9FIRM</name>
<evidence type="ECO:0000256" key="2">
    <source>
        <dbReference type="ARBA" id="ARBA00022771"/>
    </source>
</evidence>
<evidence type="ECO:0000313" key="7">
    <source>
        <dbReference type="EMBL" id="MBC8590443.1"/>
    </source>
</evidence>
<dbReference type="InterPro" id="IPR020458">
    <property type="entry name" value="Znf_DskA_TraR_CS"/>
</dbReference>
<feature type="domain" description="Zinc finger DksA/TraR C4-type" evidence="6">
    <location>
        <begin position="86"/>
        <end position="117"/>
    </location>
</feature>
<gene>
    <name evidence="7" type="ORF">H8689_04790</name>
</gene>
<dbReference type="Proteomes" id="UP000601522">
    <property type="component" value="Unassembled WGS sequence"/>
</dbReference>
<feature type="compositionally biased region" description="Acidic residues" evidence="5">
    <location>
        <begin position="179"/>
        <end position="188"/>
    </location>
</feature>
<dbReference type="PROSITE" id="PS51128">
    <property type="entry name" value="ZF_DKSA_2"/>
    <property type="match status" value="1"/>
</dbReference>
<evidence type="ECO:0000259" key="6">
    <source>
        <dbReference type="Pfam" id="PF01258"/>
    </source>
</evidence>
<feature type="region of interest" description="Disordered" evidence="5">
    <location>
        <begin position="170"/>
        <end position="203"/>
    </location>
</feature>
<keyword evidence="1" id="KW-0479">Metal-binding</keyword>
<keyword evidence="3" id="KW-0862">Zinc</keyword>
<dbReference type="PROSITE" id="PS01102">
    <property type="entry name" value="ZF_DKSA_1"/>
    <property type="match status" value="1"/>
</dbReference>
<dbReference type="SUPFAM" id="SSF57716">
    <property type="entry name" value="Glucocorticoid receptor-like (DNA-binding domain)"/>
    <property type="match status" value="1"/>
</dbReference>
<reference evidence="7 8" key="1">
    <citation type="submission" date="2020-08" db="EMBL/GenBank/DDBJ databases">
        <title>Genome public.</title>
        <authorList>
            <person name="Liu C."/>
            <person name="Sun Q."/>
        </authorList>
    </citation>
    <scope>NUCLEOTIDE SEQUENCE [LARGE SCALE GENOMIC DNA]</scope>
    <source>
        <strain evidence="7 8">NSJ-26</strain>
    </source>
</reference>
<dbReference type="EMBL" id="JACRTK010000002">
    <property type="protein sequence ID" value="MBC8590443.1"/>
    <property type="molecule type" value="Genomic_DNA"/>
</dbReference>
<dbReference type="SUPFAM" id="SSF109635">
    <property type="entry name" value="DnaK suppressor protein DksA, alpha-hairpin domain"/>
    <property type="match status" value="1"/>
</dbReference>